<evidence type="ECO:0000256" key="7">
    <source>
        <dbReference type="SAM" id="Phobius"/>
    </source>
</evidence>
<keyword evidence="7" id="KW-0472">Membrane</keyword>
<dbReference type="PANTHER" id="PTHR43856:SF1">
    <property type="entry name" value="MITOCHONDRIAL CARDIOLIPIN HYDROLASE"/>
    <property type="match status" value="1"/>
</dbReference>
<dbReference type="CDD" id="cd09171">
    <property type="entry name" value="PLDc_vPLD6_like"/>
    <property type="match status" value="1"/>
</dbReference>
<proteinExistence type="evidence at transcript level"/>
<dbReference type="AlphaFoldDB" id="A0A7D4W8P0"/>
<evidence type="ECO:0000256" key="2">
    <source>
        <dbReference type="ARBA" id="ARBA00022963"/>
    </source>
</evidence>
<dbReference type="GO" id="GO:0016042">
    <property type="term" value="P:lipid catabolic process"/>
    <property type="evidence" value="ECO:0007669"/>
    <property type="project" value="UniProtKB-KW"/>
</dbReference>
<dbReference type="GO" id="GO:0005739">
    <property type="term" value="C:mitochondrion"/>
    <property type="evidence" value="ECO:0007669"/>
    <property type="project" value="TreeGrafter"/>
</dbReference>
<evidence type="ECO:0000256" key="1">
    <source>
        <dbReference type="ARBA" id="ARBA00022801"/>
    </source>
</evidence>
<keyword evidence="7" id="KW-1133">Transmembrane helix</keyword>
<dbReference type="EMBL" id="MN517617">
    <property type="protein sequence ID" value="QKV26112.1"/>
    <property type="molecule type" value="mRNA"/>
</dbReference>
<protein>
    <recommendedName>
        <fullName evidence="5">Mitochondrial cardiolipin hydrolase</fullName>
    </recommendedName>
    <alternativeName>
        <fullName evidence="6">Mitochondrial phospholipase</fullName>
    </alternativeName>
</protein>
<dbReference type="SUPFAM" id="SSF56024">
    <property type="entry name" value="Phospholipase D/nuclease"/>
    <property type="match status" value="1"/>
</dbReference>
<feature type="transmembrane region" description="Helical" evidence="7">
    <location>
        <begin position="6"/>
        <end position="22"/>
    </location>
</feature>
<sequence length="213" mass="24991">MKRRLIYFLAFGFASEVLYLLYKRFRRKKNYSGFKTEVLFFPDKNVACKEFFTATLGCEKVTCGFSHDTSSLSRLYQNLSNAKESIDVCVYVFTSSHLASVLIDSNNKGVHVRLITDSEQCEQEESQIWRLRSEGVQVRHDESSFFMHHKFVIIDNKRLINGSFNWTRQAVIGNQENLIITEEPHVVQAFMQEFTSLWEKFNPQKRKKLTFQS</sequence>
<organism evidence="9">
    <name type="scientific">Pinctada fucata</name>
    <name type="common">Akoya pearl oyster</name>
    <name type="synonym">Pinctada imbricata fucata</name>
    <dbReference type="NCBI Taxonomy" id="50426"/>
    <lineage>
        <taxon>Eukaryota</taxon>
        <taxon>Metazoa</taxon>
        <taxon>Spiralia</taxon>
        <taxon>Lophotrochozoa</taxon>
        <taxon>Mollusca</taxon>
        <taxon>Bivalvia</taxon>
        <taxon>Autobranchia</taxon>
        <taxon>Pteriomorphia</taxon>
        <taxon>Pterioida</taxon>
        <taxon>Pterioidea</taxon>
        <taxon>Pteriidae</taxon>
        <taxon>Pinctada</taxon>
    </lineage>
</organism>
<gene>
    <name evidence="9" type="primary">Pld6</name>
</gene>
<dbReference type="InterPro" id="IPR025202">
    <property type="entry name" value="PLD-like_dom"/>
</dbReference>
<evidence type="ECO:0000256" key="6">
    <source>
        <dbReference type="ARBA" id="ARBA00043167"/>
    </source>
</evidence>
<keyword evidence="3" id="KW-0443">Lipid metabolism</keyword>
<evidence type="ECO:0000256" key="3">
    <source>
        <dbReference type="ARBA" id="ARBA00023098"/>
    </source>
</evidence>
<dbReference type="SMART" id="SM00155">
    <property type="entry name" value="PLDc"/>
    <property type="match status" value="1"/>
</dbReference>
<accession>A0A7D4W8P0</accession>
<reference evidence="9" key="1">
    <citation type="submission" date="2019-09" db="EMBL/GenBank/DDBJ databases">
        <title>Potential silencing of gene expression in somatic tissues by PIWI-interacting RNA (piRNA) in the pearl oyster, Pinctada fucata.</title>
        <authorList>
            <person name="Huang S."/>
            <person name="Yuki I."/>
            <person name="Yoshitake K."/>
            <person name="Igarashi Y."/>
            <person name="Mariom M."/>
            <person name="Kinoshita S."/>
            <person name="Omori F."/>
            <person name="Maeyama K."/>
            <person name="Nagai K."/>
            <person name="Watabe S."/>
            <person name="Asakawa S."/>
        </authorList>
    </citation>
    <scope>NUCLEOTIDE SEQUENCE</scope>
</reference>
<dbReference type="PANTHER" id="PTHR43856">
    <property type="entry name" value="CARDIOLIPIN HYDROLASE"/>
    <property type="match status" value="1"/>
</dbReference>
<dbReference type="GO" id="GO:0016891">
    <property type="term" value="F:RNA endonuclease activity producing 5'-phosphomonoesters, hydrolytic mechanism"/>
    <property type="evidence" value="ECO:0007669"/>
    <property type="project" value="TreeGrafter"/>
</dbReference>
<dbReference type="InterPro" id="IPR001736">
    <property type="entry name" value="PLipase_D/transphosphatidylase"/>
</dbReference>
<dbReference type="InterPro" id="IPR051406">
    <property type="entry name" value="PLD_domain"/>
</dbReference>
<keyword evidence="7" id="KW-0812">Transmembrane</keyword>
<evidence type="ECO:0000313" key="9">
    <source>
        <dbReference type="EMBL" id="QKV26112.1"/>
    </source>
</evidence>
<comment type="similarity">
    <text evidence="4">Belongs to the phospholipase D family. MitoPLD/Zucchini subfamily.</text>
</comment>
<evidence type="ECO:0000259" key="8">
    <source>
        <dbReference type="PROSITE" id="PS50035"/>
    </source>
</evidence>
<dbReference type="Pfam" id="PF13091">
    <property type="entry name" value="PLDc_2"/>
    <property type="match status" value="1"/>
</dbReference>
<keyword evidence="2" id="KW-0442">Lipid degradation</keyword>
<name>A0A7D4W8P0_PINFU</name>
<feature type="domain" description="PLD phosphodiesterase" evidence="8">
    <location>
        <begin position="143"/>
        <end position="170"/>
    </location>
</feature>
<evidence type="ECO:0000256" key="5">
    <source>
        <dbReference type="ARBA" id="ARBA00040549"/>
    </source>
</evidence>
<dbReference type="PROSITE" id="PS50035">
    <property type="entry name" value="PLD"/>
    <property type="match status" value="1"/>
</dbReference>
<dbReference type="Gene3D" id="3.30.870.10">
    <property type="entry name" value="Endonuclease Chain A"/>
    <property type="match status" value="1"/>
</dbReference>
<evidence type="ECO:0000256" key="4">
    <source>
        <dbReference type="ARBA" id="ARBA00038012"/>
    </source>
</evidence>
<keyword evidence="1 9" id="KW-0378">Hydrolase</keyword>
<dbReference type="GO" id="GO:0034587">
    <property type="term" value="P:piRNA processing"/>
    <property type="evidence" value="ECO:0007669"/>
    <property type="project" value="TreeGrafter"/>
</dbReference>